<feature type="region of interest" description="Disordered" evidence="1">
    <location>
        <begin position="338"/>
        <end position="373"/>
    </location>
</feature>
<feature type="compositionally biased region" description="Basic residues" evidence="1">
    <location>
        <begin position="338"/>
        <end position="353"/>
    </location>
</feature>
<proteinExistence type="predicted"/>
<dbReference type="InterPro" id="IPR015970">
    <property type="entry name" value="P40_nucleoprot_sub2_BD-vir"/>
</dbReference>
<feature type="non-terminal residue" evidence="2">
    <location>
        <position position="1"/>
    </location>
</feature>
<reference evidence="2" key="1">
    <citation type="journal article" date="2021" name="Virus Res.">
        <title>A novel nyavirus lacking matrix and glycoprotein genes from Argas japonicus ticks.</title>
        <authorList>
            <person name="Kobayashi D."/>
            <person name="Komatsu N."/>
            <person name="Faizah A.N."/>
            <person name="Amoa-Bosompem M."/>
            <person name="Sawabe K."/>
            <person name="Isawa H."/>
        </authorList>
    </citation>
    <scope>NUCLEOTIDE SEQUENCE</scope>
    <source>
        <strain evidence="2">19AP3</strain>
    </source>
</reference>
<name>A0AAD1JW85_9MONO</name>
<evidence type="ECO:0000256" key="1">
    <source>
        <dbReference type="SAM" id="MobiDB-lite"/>
    </source>
</evidence>
<dbReference type="Pfam" id="PF06407">
    <property type="entry name" value="BDV_P40"/>
    <property type="match status" value="1"/>
</dbReference>
<dbReference type="RefSeq" id="YP_010799275.1">
    <property type="nucleotide sequence ID" value="NC_076611.1"/>
</dbReference>
<dbReference type="GeneID" id="80537628"/>
<evidence type="ECO:0000313" key="3">
    <source>
        <dbReference type="Proteomes" id="UP000830786"/>
    </source>
</evidence>
<protein>
    <submittedName>
        <fullName evidence="2">Nucleoprotein</fullName>
    </submittedName>
</protein>
<gene>
    <name evidence="2" type="primary">N</name>
</gene>
<dbReference type="EMBL" id="LC585887">
    <property type="protein sequence ID" value="BCL64174.1"/>
    <property type="molecule type" value="Viral_cRNA"/>
</dbReference>
<keyword evidence="3" id="KW-1185">Reference proteome</keyword>
<accession>A0AAD1JW85</accession>
<dbReference type="Gene3D" id="1.10.3050.10">
    <property type="entry name" value="borna disease virus nucleoprotein, domain 2"/>
    <property type="match status" value="1"/>
</dbReference>
<sequence length="373" mass="42723">DPAIETYINLKKEFEKKKTDIAAAAGWQWIRAPIYRYPLSWMCERDFTVLKSEAPEPLQGLGWSCVNALFPEVLEDPSWRYAVSSFVTNKPAHTDEGIQFETQPKMVQVCLFIALSTLCQVTKRVTDDNKDYLGRRWTAYLAAVKVNDLMANDEALKRQCISIAEVDASRVEGSLLQPIIVRAVIKLASSTRVISLSALLEQVRMVYYGHGMAMLFEMHNLVCGGTLREILLNTKIADEALSFVEAYKTAKEKYKDEFEYIGALLIKEESLHHRRYPNLYFAARTVADSEQRLTKNMKYSTLPTNMDKRQMREKTLSIVPTKAELSDSLRTTLEKLGHKVPKKWLKPRKRRRSPSPETESSSEEDSGRERSKK</sequence>
<evidence type="ECO:0000313" key="2">
    <source>
        <dbReference type="EMBL" id="BCL64174.1"/>
    </source>
</evidence>
<dbReference type="InterPro" id="IPR009441">
    <property type="entry name" value="P40_nucleoprot_BD-vir"/>
</dbReference>
<dbReference type="Proteomes" id="UP000830786">
    <property type="component" value="Segment"/>
</dbReference>
<organism evidence="2 3">
    <name type="scientific">Sekira virus</name>
    <dbReference type="NCBI Taxonomy" id="2776145"/>
    <lineage>
        <taxon>Viruses</taxon>
        <taxon>Riboviria</taxon>
        <taxon>Orthornavirae</taxon>
        <taxon>Negarnaviricota</taxon>
        <taxon>Haploviricotina</taxon>
        <taxon>Monjiviricetes</taxon>
        <taxon>Mononegavirales</taxon>
        <taxon>Nyamiviridae</taxon>
        <taxon>Nyavirus</taxon>
        <taxon>Nyavirus argatis</taxon>
    </lineage>
</organism>
<dbReference type="KEGG" id="vg:80537628"/>